<keyword evidence="3" id="KW-0808">Transferase</keyword>
<accession>A0A7X0NJ85</accession>
<dbReference type="RefSeq" id="WP_184425495.1">
    <property type="nucleotide sequence ID" value="NZ_AP027362.1"/>
</dbReference>
<dbReference type="Gene3D" id="3.40.250.10">
    <property type="entry name" value="Rhodanese-like domain"/>
    <property type="match status" value="1"/>
</dbReference>
<dbReference type="Pfam" id="PF00581">
    <property type="entry name" value="Rhodanese"/>
    <property type="match status" value="1"/>
</dbReference>
<keyword evidence="1" id="KW-0472">Membrane</keyword>
<sequence>MDQFIAFLTAHPMLSAAWVGIFLAIVVMTIKIQFSPIKQLSPQELTFAVNKEDGVVLDIRTEKDFKTSHILDAKHLTVEKINKNELTTLEKYKDKPIIVVCAAGITASTIASKLYKAGYSKASILKGGMNAWINAGLPVKK</sequence>
<feature type="transmembrane region" description="Helical" evidence="1">
    <location>
        <begin position="12"/>
        <end position="30"/>
    </location>
</feature>
<dbReference type="PROSITE" id="PS50206">
    <property type="entry name" value="RHODANESE_3"/>
    <property type="match status" value="1"/>
</dbReference>
<dbReference type="AlphaFoldDB" id="A0A7X0NJ85"/>
<dbReference type="Proteomes" id="UP000537141">
    <property type="component" value="Unassembled WGS sequence"/>
</dbReference>
<keyword evidence="1" id="KW-1133">Transmembrane helix</keyword>
<dbReference type="SUPFAM" id="SSF52821">
    <property type="entry name" value="Rhodanese/Cell cycle control phosphatase"/>
    <property type="match status" value="1"/>
</dbReference>
<dbReference type="PANTHER" id="PTHR43031">
    <property type="entry name" value="FAD-DEPENDENT OXIDOREDUCTASE"/>
    <property type="match status" value="1"/>
</dbReference>
<name>A0A7X0NJ85_9GAMM</name>
<proteinExistence type="predicted"/>
<dbReference type="PANTHER" id="PTHR43031:SF18">
    <property type="entry name" value="RHODANESE-RELATED SULFURTRANSFERASES"/>
    <property type="match status" value="1"/>
</dbReference>
<feature type="domain" description="Rhodanese" evidence="2">
    <location>
        <begin position="50"/>
        <end position="141"/>
    </location>
</feature>
<protein>
    <submittedName>
        <fullName evidence="3">Rhodanese-related sulfurtransferase</fullName>
    </submittedName>
</protein>
<evidence type="ECO:0000256" key="1">
    <source>
        <dbReference type="SAM" id="Phobius"/>
    </source>
</evidence>
<dbReference type="InterPro" id="IPR036873">
    <property type="entry name" value="Rhodanese-like_dom_sf"/>
</dbReference>
<evidence type="ECO:0000259" key="2">
    <source>
        <dbReference type="PROSITE" id="PS50206"/>
    </source>
</evidence>
<evidence type="ECO:0000313" key="3">
    <source>
        <dbReference type="EMBL" id="MBB6544406.1"/>
    </source>
</evidence>
<reference evidence="3 4" key="1">
    <citation type="submission" date="2020-08" db="EMBL/GenBank/DDBJ databases">
        <title>Genomic Encyclopedia of Type Strains, Phase IV (KMG-IV): sequencing the most valuable type-strain genomes for metagenomic binning, comparative biology and taxonomic classification.</title>
        <authorList>
            <person name="Goeker M."/>
        </authorList>
    </citation>
    <scope>NUCLEOTIDE SEQUENCE [LARGE SCALE GENOMIC DNA]</scope>
    <source>
        <strain evidence="3 4">DSM 26287</strain>
    </source>
</reference>
<comment type="caution">
    <text evidence="3">The sequence shown here is derived from an EMBL/GenBank/DDBJ whole genome shotgun (WGS) entry which is preliminary data.</text>
</comment>
<dbReference type="InterPro" id="IPR050229">
    <property type="entry name" value="GlpE_sulfurtransferase"/>
</dbReference>
<gene>
    <name evidence="3" type="ORF">HNQ55_002939</name>
</gene>
<dbReference type="GO" id="GO:0016740">
    <property type="term" value="F:transferase activity"/>
    <property type="evidence" value="ECO:0007669"/>
    <property type="project" value="UniProtKB-KW"/>
</dbReference>
<evidence type="ECO:0000313" key="4">
    <source>
        <dbReference type="Proteomes" id="UP000537141"/>
    </source>
</evidence>
<organism evidence="3 4">
    <name type="scientific">Thalassotalea piscium</name>
    <dbReference type="NCBI Taxonomy" id="1230533"/>
    <lineage>
        <taxon>Bacteria</taxon>
        <taxon>Pseudomonadati</taxon>
        <taxon>Pseudomonadota</taxon>
        <taxon>Gammaproteobacteria</taxon>
        <taxon>Alteromonadales</taxon>
        <taxon>Colwelliaceae</taxon>
        <taxon>Thalassotalea</taxon>
    </lineage>
</organism>
<dbReference type="InterPro" id="IPR001763">
    <property type="entry name" value="Rhodanese-like_dom"/>
</dbReference>
<keyword evidence="1" id="KW-0812">Transmembrane</keyword>
<dbReference type="SMART" id="SM00450">
    <property type="entry name" value="RHOD"/>
    <property type="match status" value="1"/>
</dbReference>
<keyword evidence="4" id="KW-1185">Reference proteome</keyword>
<dbReference type="EMBL" id="JACHHU010000029">
    <property type="protein sequence ID" value="MBB6544406.1"/>
    <property type="molecule type" value="Genomic_DNA"/>
</dbReference>
<dbReference type="CDD" id="cd00158">
    <property type="entry name" value="RHOD"/>
    <property type="match status" value="1"/>
</dbReference>